<dbReference type="InterPro" id="IPR036926">
    <property type="entry name" value="Thymidate_synth/dCMP_Mease_sf"/>
</dbReference>
<comment type="caution">
    <text evidence="5">Lacks conserved residue(s) required for the propagation of feature annotation.</text>
</comment>
<gene>
    <name evidence="5" type="primary">thyA</name>
    <name evidence="7" type="ORF">ATN07_33085</name>
</gene>
<protein>
    <recommendedName>
        <fullName evidence="1 5">Thymidylate synthase</fullName>
        <shortName evidence="5">TS</shortName>
        <shortName evidence="5">TSase</shortName>
        <ecNumber evidence="1 5">2.1.1.45</ecNumber>
    </recommendedName>
</protein>
<comment type="subunit">
    <text evidence="5">Homodimer.</text>
</comment>
<dbReference type="PANTHER" id="PTHR11548:SF1">
    <property type="entry name" value="THYMIDYLATE SYNTHASE 1"/>
    <property type="match status" value="1"/>
</dbReference>
<evidence type="ECO:0000256" key="4">
    <source>
        <dbReference type="ARBA" id="ARBA00022727"/>
    </source>
</evidence>
<keyword evidence="5" id="KW-0963">Cytoplasm</keyword>
<dbReference type="SUPFAM" id="SSF55831">
    <property type="entry name" value="Thymidylate synthase/dCMP hydroxymethylase"/>
    <property type="match status" value="1"/>
</dbReference>
<dbReference type="PRINTS" id="PR00108">
    <property type="entry name" value="THYMDSNTHASE"/>
</dbReference>
<dbReference type="EMBL" id="CP013278">
    <property type="protein sequence ID" value="AND28547.1"/>
    <property type="molecule type" value="Genomic_DNA"/>
</dbReference>
<geneLocation type="plasmid" evidence="7">
    <name>pAM65-52-3-235K</name>
</geneLocation>
<feature type="binding site" evidence="5">
    <location>
        <position position="191"/>
    </location>
    <ligand>
        <name>(6R)-5,10-methylene-5,6,7,8-tetrahydrofolate</name>
        <dbReference type="ChEBI" id="CHEBI:15636"/>
    </ligand>
</feature>
<feature type="domain" description="Thymidylate synthase/dCMP hydroxymethylase" evidence="6">
    <location>
        <begin position="12"/>
        <end position="286"/>
    </location>
</feature>
<dbReference type="InterPro" id="IPR000398">
    <property type="entry name" value="Thymidylate_synthase"/>
</dbReference>
<dbReference type="GO" id="GO:0032259">
    <property type="term" value="P:methylation"/>
    <property type="evidence" value="ECO:0007669"/>
    <property type="project" value="UniProtKB-KW"/>
</dbReference>
<comment type="catalytic activity">
    <reaction evidence="5">
        <text>dUMP + (6R)-5,10-methylene-5,6,7,8-tetrahydrofolate = 7,8-dihydrofolate + dTMP</text>
        <dbReference type="Rhea" id="RHEA:12104"/>
        <dbReference type="ChEBI" id="CHEBI:15636"/>
        <dbReference type="ChEBI" id="CHEBI:57451"/>
        <dbReference type="ChEBI" id="CHEBI:63528"/>
        <dbReference type="ChEBI" id="CHEBI:246422"/>
        <dbReference type="EC" id="2.1.1.45"/>
    </reaction>
</comment>
<accession>A0A160LK23</accession>
<evidence type="ECO:0000313" key="7">
    <source>
        <dbReference type="EMBL" id="AND28547.1"/>
    </source>
</evidence>
<feature type="binding site" description="in other chain" evidence="5">
    <location>
        <position position="199"/>
    </location>
    <ligand>
        <name>dUMP</name>
        <dbReference type="ChEBI" id="CHEBI:246422"/>
        <note>ligand shared between dimeric partners</note>
    </ligand>
</feature>
<dbReference type="Gene3D" id="3.30.572.10">
    <property type="entry name" value="Thymidylate synthase/dCMP hydroxymethylase domain"/>
    <property type="match status" value="1"/>
</dbReference>
<keyword evidence="7" id="KW-0614">Plasmid</keyword>
<dbReference type="EC" id="2.1.1.45" evidence="1 5"/>
<evidence type="ECO:0000256" key="2">
    <source>
        <dbReference type="ARBA" id="ARBA00022603"/>
    </source>
</evidence>
<dbReference type="GO" id="GO:0006231">
    <property type="term" value="P:dTMP biosynthetic process"/>
    <property type="evidence" value="ECO:0007669"/>
    <property type="project" value="UniProtKB-UniRule"/>
</dbReference>
<sequence>MALIDDYQKDTLKLILAQEWIPDNRAVWEDGSPIATKRIFGVVNRYDLSKEFPAPTTRPLPLKTIFDEVDWIYRKRSNNVNDMRAKIWNQWAFKKTRLRFSKTFPFVRLEKKGSIGEAYGYQVAKPIFGYDNQMDYVLGELKRDPFTRRAVIEMWNVDDTGRMNLPPCAHHLQFWSDGKKTNLILKQRSQDFVTANAFNVCEYAILLHMVARHIGQEVGELLHIIGDCHIYNKHLELAEELVKREPYAAPTLWINPEKTDFYSFTADDFRLENYDKHPQMKIEVAV</sequence>
<feature type="binding site" evidence="5">
    <location>
        <position position="285"/>
    </location>
    <ligand>
        <name>(6R)-5,10-methylene-5,6,7,8-tetrahydrofolate</name>
        <dbReference type="ChEBI" id="CHEBI:15636"/>
    </ligand>
</feature>
<dbReference type="CDD" id="cd00351">
    <property type="entry name" value="TS_Pyrimidine_HMase"/>
    <property type="match status" value="1"/>
</dbReference>
<comment type="function">
    <text evidence="5">Catalyzes the reductive methylation of 2'-deoxyuridine-5'-monophosphate (dUMP) to 2'-deoxythymidine-5'-monophosphate (dTMP) while utilizing 5,10-methylenetetrahydrofolate (mTHF) as the methyl donor and reductant in the reaction, yielding dihydrofolate (DHF) as a by-product. This enzymatic reaction provides an intracellular de novo source of dTMP, an essential precursor for DNA biosynthesis.</text>
</comment>
<evidence type="ECO:0000259" key="6">
    <source>
        <dbReference type="Pfam" id="PF00303"/>
    </source>
</evidence>
<dbReference type="PANTHER" id="PTHR11548">
    <property type="entry name" value="THYMIDYLATE SYNTHASE 1"/>
    <property type="match status" value="1"/>
</dbReference>
<evidence type="ECO:0000256" key="3">
    <source>
        <dbReference type="ARBA" id="ARBA00022679"/>
    </source>
</evidence>
<dbReference type="GO" id="GO:0004799">
    <property type="term" value="F:thymidylate synthase activity"/>
    <property type="evidence" value="ECO:0007669"/>
    <property type="project" value="UniProtKB-UniRule"/>
</dbReference>
<dbReference type="InterPro" id="IPR045097">
    <property type="entry name" value="Thymidate_synth/dCMP_Mease"/>
</dbReference>
<dbReference type="RefSeq" id="WP_001173852.1">
    <property type="nucleotide sequence ID" value="NZ_CP013278.1"/>
</dbReference>
<organism evidence="7">
    <name type="scientific">Bacillus thuringiensis subsp. israelensis</name>
    <dbReference type="NCBI Taxonomy" id="1430"/>
    <lineage>
        <taxon>Bacteria</taxon>
        <taxon>Bacillati</taxon>
        <taxon>Bacillota</taxon>
        <taxon>Bacilli</taxon>
        <taxon>Bacillales</taxon>
        <taxon>Bacillaceae</taxon>
        <taxon>Bacillus</taxon>
        <taxon>Bacillus cereus group</taxon>
    </lineage>
</organism>
<feature type="binding site" description="in other chain" evidence="5">
    <location>
        <begin position="188"/>
        <end position="191"/>
    </location>
    <ligand>
        <name>dUMP</name>
        <dbReference type="ChEBI" id="CHEBI:246422"/>
        <note>ligand shared between dimeric partners</note>
    </ligand>
</feature>
<feature type="binding site" description="in other chain" evidence="5">
    <location>
        <begin position="229"/>
        <end position="231"/>
    </location>
    <ligand>
        <name>dUMP</name>
        <dbReference type="ChEBI" id="CHEBI:246422"/>
        <note>ligand shared between dimeric partners</note>
    </ligand>
</feature>
<dbReference type="AlphaFoldDB" id="A0A160LK23"/>
<dbReference type="GO" id="GO:0006235">
    <property type="term" value="P:dTTP biosynthetic process"/>
    <property type="evidence" value="ECO:0007669"/>
    <property type="project" value="UniProtKB-UniRule"/>
</dbReference>
<dbReference type="GO" id="GO:0005829">
    <property type="term" value="C:cytosol"/>
    <property type="evidence" value="ECO:0007669"/>
    <property type="project" value="TreeGrafter"/>
</dbReference>
<feature type="binding site" evidence="5">
    <location>
        <begin position="148"/>
        <end position="149"/>
    </location>
    <ligand>
        <name>dUMP</name>
        <dbReference type="ChEBI" id="CHEBI:246422"/>
        <note>ligand shared between dimeric partners</note>
    </ligand>
</feature>
<dbReference type="UniPathway" id="UPA00575"/>
<dbReference type="NCBIfam" id="TIGR03284">
    <property type="entry name" value="thym_sym"/>
    <property type="match status" value="1"/>
</dbReference>
<dbReference type="PATRIC" id="fig|1430.6.peg.2090"/>
<comment type="subcellular location">
    <subcellularLocation>
        <location evidence="5">Cytoplasm</location>
    </subcellularLocation>
</comment>
<dbReference type="InterPro" id="IPR023451">
    <property type="entry name" value="Thymidate_synth/dCMP_Mease_dom"/>
</dbReference>
<evidence type="ECO:0000256" key="1">
    <source>
        <dbReference type="ARBA" id="ARBA00011947"/>
    </source>
</evidence>
<keyword evidence="3 5" id="KW-0808">Transferase</keyword>
<comment type="similarity">
    <text evidence="5">Belongs to the thymidylate synthase family. Bacterial-type ThyA subfamily.</text>
</comment>
<evidence type="ECO:0000256" key="5">
    <source>
        <dbReference type="HAMAP-Rule" id="MF_00008"/>
    </source>
</evidence>
<keyword evidence="4 5" id="KW-0545">Nucleotide biosynthesis</keyword>
<keyword evidence="2 5" id="KW-0489">Methyltransferase</keyword>
<feature type="active site" description="Nucleophile" evidence="5">
    <location>
        <position position="168"/>
    </location>
</feature>
<dbReference type="Pfam" id="PF00303">
    <property type="entry name" value="Thymidylat_synt"/>
    <property type="match status" value="1"/>
</dbReference>
<dbReference type="HAMAP" id="MF_00008">
    <property type="entry name" value="Thymidy_synth_bact"/>
    <property type="match status" value="1"/>
</dbReference>
<reference evidence="7" key="1">
    <citation type="journal article" date="2017" name="Res. Microbiol.">
        <title>Comparative genomics of extrachromosomal elements in Bacillus thuringiensis subsp. israelensis.</title>
        <authorList>
            <person name="Bolotin A."/>
            <person name="Gillis A."/>
            <person name="Sanchis V."/>
            <person name="Nielsen-LeRoux C."/>
            <person name="Mahillon J."/>
            <person name="Lereclus D."/>
            <person name="Sorokin A."/>
        </authorList>
    </citation>
    <scope>NUCLEOTIDE SEQUENCE</scope>
    <source>
        <strain evidence="7">AM65-52</strain>
        <plasmid evidence="7">pAM65-52-3-235K</plasmid>
    </source>
</reference>
<name>A0A160LK23_BACTI</name>
<proteinExistence type="inferred from homology"/>
<comment type="pathway">
    <text evidence="5">Pyrimidine metabolism; dTTP biosynthesis.</text>
</comment>